<reference evidence="1 2" key="1">
    <citation type="submission" date="2015-01" db="EMBL/GenBank/DDBJ databases">
        <title>Evolution of Trichinella species and genotypes.</title>
        <authorList>
            <person name="Korhonen P.K."/>
            <person name="Edoardo P."/>
            <person name="Giuseppe L.R."/>
            <person name="Gasser R.B."/>
        </authorList>
    </citation>
    <scope>NUCLEOTIDE SEQUENCE [LARGE SCALE GENOMIC DNA]</scope>
    <source>
        <strain evidence="1">ISS3</strain>
    </source>
</reference>
<protein>
    <submittedName>
        <fullName evidence="1">Uncharacterized protein</fullName>
    </submittedName>
</protein>
<dbReference type="OrthoDB" id="10528065at2759"/>
<gene>
    <name evidence="1" type="ORF">T01_1486</name>
</gene>
<dbReference type="InParanoid" id="A0A0V1BKI5"/>
<proteinExistence type="predicted"/>
<comment type="caution">
    <text evidence="1">The sequence shown here is derived from an EMBL/GenBank/DDBJ whole genome shotgun (WGS) entry which is preliminary data.</text>
</comment>
<dbReference type="EMBL" id="JYDH01000035">
    <property type="protein sequence ID" value="KRY37240.1"/>
    <property type="molecule type" value="Genomic_DNA"/>
</dbReference>
<name>A0A0V1BKI5_TRISP</name>
<organism evidence="1 2">
    <name type="scientific">Trichinella spiralis</name>
    <name type="common">Trichina worm</name>
    <dbReference type="NCBI Taxonomy" id="6334"/>
    <lineage>
        <taxon>Eukaryota</taxon>
        <taxon>Metazoa</taxon>
        <taxon>Ecdysozoa</taxon>
        <taxon>Nematoda</taxon>
        <taxon>Enoplea</taxon>
        <taxon>Dorylaimia</taxon>
        <taxon>Trichinellida</taxon>
        <taxon>Trichinellidae</taxon>
        <taxon>Trichinella</taxon>
    </lineage>
</organism>
<sequence>MEGKGNQICRLQYFNTICDITSSLFYKYKKPNKILHMVSISKYTAFCMHYASYYESGLMMLACLMIFINKDAHSCCHLKKIKSERKEIG</sequence>
<accession>A0A0V1BKI5</accession>
<dbReference type="AlphaFoldDB" id="A0A0V1BKI5"/>
<dbReference type="Proteomes" id="UP000054776">
    <property type="component" value="Unassembled WGS sequence"/>
</dbReference>
<evidence type="ECO:0000313" key="1">
    <source>
        <dbReference type="EMBL" id="KRY37240.1"/>
    </source>
</evidence>
<evidence type="ECO:0000313" key="2">
    <source>
        <dbReference type="Proteomes" id="UP000054776"/>
    </source>
</evidence>
<keyword evidence="2" id="KW-1185">Reference proteome</keyword>